<reference evidence="1 2" key="1">
    <citation type="submission" date="2018-06" db="EMBL/GenBank/DDBJ databases">
        <title>Streptacidiphilus pinicola sp. nov., isolated from pine grove soil.</title>
        <authorList>
            <person name="Roh S.G."/>
            <person name="Park S."/>
            <person name="Kim M.-K."/>
            <person name="Yun B.-R."/>
            <person name="Park J."/>
            <person name="Kim M.J."/>
            <person name="Kim Y.S."/>
            <person name="Kim S.B."/>
        </authorList>
    </citation>
    <scope>NUCLEOTIDE SEQUENCE [LARGE SCALE GENOMIC DNA]</scope>
    <source>
        <strain evidence="1 2">MMS16-CNU450</strain>
    </source>
</reference>
<comment type="caution">
    <text evidence="1">The sequence shown here is derived from an EMBL/GenBank/DDBJ whole genome shotgun (WGS) entry which is preliminary data.</text>
</comment>
<proteinExistence type="predicted"/>
<keyword evidence="2" id="KW-1185">Reference proteome</keyword>
<accession>A0A2X0J6F3</accession>
<gene>
    <name evidence="1" type="ORF">DN069_09010</name>
</gene>
<sequence>MPICAVEGDLVVASGAVVEPAEPGGARVTWRYQRGHRAVDAGEADLGAAVAALGSAGWDALLYRAGRGRYLLVEPGRAR</sequence>
<evidence type="ECO:0000313" key="1">
    <source>
        <dbReference type="EMBL" id="RAG85906.1"/>
    </source>
</evidence>
<name>A0A2X0J6F3_9ACTN</name>
<protein>
    <submittedName>
        <fullName evidence="1">Uncharacterized protein</fullName>
    </submittedName>
</protein>
<organism evidence="1 2">
    <name type="scientific">Streptacidiphilus pinicola</name>
    <dbReference type="NCBI Taxonomy" id="2219663"/>
    <lineage>
        <taxon>Bacteria</taxon>
        <taxon>Bacillati</taxon>
        <taxon>Actinomycetota</taxon>
        <taxon>Actinomycetes</taxon>
        <taxon>Kitasatosporales</taxon>
        <taxon>Streptomycetaceae</taxon>
        <taxon>Streptacidiphilus</taxon>
    </lineage>
</organism>
<evidence type="ECO:0000313" key="2">
    <source>
        <dbReference type="Proteomes" id="UP000248889"/>
    </source>
</evidence>
<dbReference type="Proteomes" id="UP000248889">
    <property type="component" value="Unassembled WGS sequence"/>
</dbReference>
<dbReference type="EMBL" id="QKYN01000036">
    <property type="protein sequence ID" value="RAG85906.1"/>
    <property type="molecule type" value="Genomic_DNA"/>
</dbReference>
<dbReference type="AlphaFoldDB" id="A0A2X0J6F3"/>